<evidence type="ECO:0000313" key="2">
    <source>
        <dbReference type="EMBL" id="RZO05172.1"/>
    </source>
</evidence>
<dbReference type="SUPFAM" id="SSF48452">
    <property type="entry name" value="TPR-like"/>
    <property type="match status" value="1"/>
</dbReference>
<dbReference type="Pfam" id="PF13432">
    <property type="entry name" value="TPR_16"/>
    <property type="match status" value="1"/>
</dbReference>
<name>A0A520LK86_9GAMM</name>
<accession>A0A520LK86</accession>
<evidence type="ECO:0000256" key="1">
    <source>
        <dbReference type="SAM" id="SignalP"/>
    </source>
</evidence>
<keyword evidence="1" id="KW-0732">Signal</keyword>
<comment type="caution">
    <text evidence="2">The sequence shown here is derived from an EMBL/GenBank/DDBJ whole genome shotgun (WGS) entry which is preliminary data.</text>
</comment>
<dbReference type="InterPro" id="IPR019734">
    <property type="entry name" value="TPR_rpt"/>
</dbReference>
<dbReference type="PANTHER" id="PTHR12558">
    <property type="entry name" value="CELL DIVISION CYCLE 16,23,27"/>
    <property type="match status" value="1"/>
</dbReference>
<dbReference type="InterPro" id="IPR011990">
    <property type="entry name" value="TPR-like_helical_dom_sf"/>
</dbReference>
<feature type="chain" id="PRO_5021741965" evidence="1">
    <location>
        <begin position="19"/>
        <end position="405"/>
    </location>
</feature>
<protein>
    <submittedName>
        <fullName evidence="2">Uncharacterized protein</fullName>
    </submittedName>
</protein>
<gene>
    <name evidence="2" type="ORF">EVB02_03580</name>
</gene>
<dbReference type="SUPFAM" id="SSF81901">
    <property type="entry name" value="HCP-like"/>
    <property type="match status" value="1"/>
</dbReference>
<proteinExistence type="predicted"/>
<dbReference type="Gene3D" id="1.25.40.10">
    <property type="entry name" value="Tetratricopeptide repeat domain"/>
    <property type="match status" value="2"/>
</dbReference>
<dbReference type="AlphaFoldDB" id="A0A520LK86"/>
<feature type="signal peptide" evidence="1">
    <location>
        <begin position="1"/>
        <end position="18"/>
    </location>
</feature>
<dbReference type="SMART" id="SM00028">
    <property type="entry name" value="TPR"/>
    <property type="match status" value="5"/>
</dbReference>
<dbReference type="EMBL" id="SHBO01000046">
    <property type="protein sequence ID" value="RZO05172.1"/>
    <property type="molecule type" value="Genomic_DNA"/>
</dbReference>
<evidence type="ECO:0000313" key="3">
    <source>
        <dbReference type="Proteomes" id="UP000318148"/>
    </source>
</evidence>
<reference evidence="2 3" key="1">
    <citation type="submission" date="2019-02" db="EMBL/GenBank/DDBJ databases">
        <title>Prokaryotic population dynamics and viral predation in marine succession experiment using metagenomics: the confinement effect.</title>
        <authorList>
            <person name="Haro-Moreno J.M."/>
            <person name="Rodriguez-Valera F."/>
            <person name="Lopez-Perez M."/>
        </authorList>
    </citation>
    <scope>NUCLEOTIDE SEQUENCE [LARGE SCALE GENOMIC DNA]</scope>
    <source>
        <strain evidence="2">MED-G169</strain>
    </source>
</reference>
<dbReference type="PANTHER" id="PTHR12558:SF44">
    <property type="entry name" value="TETRATRICOPEPTIDE REPEAT-CONTAINING PROTEIN"/>
    <property type="match status" value="1"/>
</dbReference>
<dbReference type="GO" id="GO:0051301">
    <property type="term" value="P:cell division"/>
    <property type="evidence" value="ECO:0007669"/>
    <property type="project" value="TreeGrafter"/>
</dbReference>
<organism evidence="2 3">
    <name type="scientific">SAR92 clade bacterium</name>
    <dbReference type="NCBI Taxonomy" id="2315479"/>
    <lineage>
        <taxon>Bacteria</taxon>
        <taxon>Pseudomonadati</taxon>
        <taxon>Pseudomonadota</taxon>
        <taxon>Gammaproteobacteria</taxon>
        <taxon>Cellvibrionales</taxon>
        <taxon>Porticoccaceae</taxon>
        <taxon>SAR92 clade</taxon>
    </lineage>
</organism>
<sequence length="405" mass="47159">MIKKILSLVLVFSLSISAAEQAITQWVYNTLERAQANLDKGNLEAAERIYYDYANDTWSSRSYDHFVILRTYAYFLLSYDRNDEALRYLKQASLKRDMPPYDIFELTFTLGQVYYVNGDIKNAKKTLLKWVQIGEKNKLDLKPEGYAILATIYAQEEEWGNALKFITLAIENSYKFVEDWAQLKFAIHTERKEYLDALEIAQDLVRYKPKNKQYIEQMAGIYNIIKFEEESLASLEFKLQQDLLKKPSEYINLANFYLYKGLPVDSSKVIEKGLKLKVIENNIKNNELLSNAYIIAKDFDNAVRSLNKVTKITDDPKYDYRIGQIQLQNSKYEQAIKYFKQARSKGWNRKPGSLEMLLGVCYIEIDDFKNARLELKKAIDFGKEKEANPWLSYIESTEGLRAAAS</sequence>
<dbReference type="Proteomes" id="UP000318148">
    <property type="component" value="Unassembled WGS sequence"/>
</dbReference>